<evidence type="ECO:0000313" key="2">
    <source>
        <dbReference type="Proteomes" id="UP000244005"/>
    </source>
</evidence>
<reference evidence="2" key="1">
    <citation type="journal article" date="2017" name="Cell">
        <title>Insights into land plant evolution garnered from the Marchantia polymorpha genome.</title>
        <authorList>
            <person name="Bowman J.L."/>
            <person name="Kohchi T."/>
            <person name="Yamato K.T."/>
            <person name="Jenkins J."/>
            <person name="Shu S."/>
            <person name="Ishizaki K."/>
            <person name="Yamaoka S."/>
            <person name="Nishihama R."/>
            <person name="Nakamura Y."/>
            <person name="Berger F."/>
            <person name="Adam C."/>
            <person name="Aki S.S."/>
            <person name="Althoff F."/>
            <person name="Araki T."/>
            <person name="Arteaga-Vazquez M.A."/>
            <person name="Balasubrmanian S."/>
            <person name="Barry K."/>
            <person name="Bauer D."/>
            <person name="Boehm C.R."/>
            <person name="Briginshaw L."/>
            <person name="Caballero-Perez J."/>
            <person name="Catarino B."/>
            <person name="Chen F."/>
            <person name="Chiyoda S."/>
            <person name="Chovatia M."/>
            <person name="Davies K.M."/>
            <person name="Delmans M."/>
            <person name="Demura T."/>
            <person name="Dierschke T."/>
            <person name="Dolan L."/>
            <person name="Dorantes-Acosta A.E."/>
            <person name="Eklund D.M."/>
            <person name="Florent S.N."/>
            <person name="Flores-Sandoval E."/>
            <person name="Fujiyama A."/>
            <person name="Fukuzawa H."/>
            <person name="Galik B."/>
            <person name="Grimanelli D."/>
            <person name="Grimwood J."/>
            <person name="Grossniklaus U."/>
            <person name="Hamada T."/>
            <person name="Haseloff J."/>
            <person name="Hetherington A.J."/>
            <person name="Higo A."/>
            <person name="Hirakawa Y."/>
            <person name="Hundley H.N."/>
            <person name="Ikeda Y."/>
            <person name="Inoue K."/>
            <person name="Inoue S.I."/>
            <person name="Ishida S."/>
            <person name="Jia Q."/>
            <person name="Kakita M."/>
            <person name="Kanazawa T."/>
            <person name="Kawai Y."/>
            <person name="Kawashima T."/>
            <person name="Kennedy M."/>
            <person name="Kinose K."/>
            <person name="Kinoshita T."/>
            <person name="Kohara Y."/>
            <person name="Koide E."/>
            <person name="Komatsu K."/>
            <person name="Kopischke S."/>
            <person name="Kubo M."/>
            <person name="Kyozuka J."/>
            <person name="Lagercrantz U."/>
            <person name="Lin S.S."/>
            <person name="Lindquist E."/>
            <person name="Lipzen A.M."/>
            <person name="Lu C.W."/>
            <person name="De Luna E."/>
            <person name="Martienssen R.A."/>
            <person name="Minamino N."/>
            <person name="Mizutani M."/>
            <person name="Mizutani M."/>
            <person name="Mochizuki N."/>
            <person name="Monte I."/>
            <person name="Mosher R."/>
            <person name="Nagasaki H."/>
            <person name="Nakagami H."/>
            <person name="Naramoto S."/>
            <person name="Nishitani K."/>
            <person name="Ohtani M."/>
            <person name="Okamoto T."/>
            <person name="Okumura M."/>
            <person name="Phillips J."/>
            <person name="Pollak B."/>
            <person name="Reinders A."/>
            <person name="Rovekamp M."/>
            <person name="Sano R."/>
            <person name="Sawa S."/>
            <person name="Schmid M.W."/>
            <person name="Shirakawa M."/>
            <person name="Solano R."/>
            <person name="Spunde A."/>
            <person name="Suetsugu N."/>
            <person name="Sugano S."/>
            <person name="Sugiyama A."/>
            <person name="Sun R."/>
            <person name="Suzuki Y."/>
            <person name="Takenaka M."/>
            <person name="Takezawa D."/>
            <person name="Tomogane H."/>
            <person name="Tsuzuki M."/>
            <person name="Ueda T."/>
            <person name="Umeda M."/>
            <person name="Ward J.M."/>
            <person name="Watanabe Y."/>
            <person name="Yazaki K."/>
            <person name="Yokoyama R."/>
            <person name="Yoshitake Y."/>
            <person name="Yotsui I."/>
            <person name="Zachgo S."/>
            <person name="Schmutz J."/>
        </authorList>
    </citation>
    <scope>NUCLEOTIDE SEQUENCE [LARGE SCALE GENOMIC DNA]</scope>
    <source>
        <strain evidence="2">Tak-1</strain>
    </source>
</reference>
<keyword evidence="2" id="KW-1185">Reference proteome</keyword>
<dbReference type="Proteomes" id="UP000244005">
    <property type="component" value="Unassembled WGS sequence"/>
</dbReference>
<dbReference type="AlphaFoldDB" id="A0A2R6WRV5"/>
<dbReference type="Gramene" id="Mp7g05120.1">
    <property type="protein sequence ID" value="Mp7g05120.1.cds1"/>
    <property type="gene ID" value="Mp7g05120"/>
</dbReference>
<proteinExistence type="predicted"/>
<sequence length="87" mass="9695">MGVTFSFTVNNIHSTLYTSLPVTPVGPYNILSSRTRVNVPPSLLTRQRCYSLGAVLRFHIKCSTFAFLLSLSLPLSSCVLHQFRSFS</sequence>
<organism evidence="1 2">
    <name type="scientific">Marchantia polymorpha</name>
    <name type="common">Common liverwort</name>
    <name type="synonym">Marchantia aquatica</name>
    <dbReference type="NCBI Taxonomy" id="3197"/>
    <lineage>
        <taxon>Eukaryota</taxon>
        <taxon>Viridiplantae</taxon>
        <taxon>Streptophyta</taxon>
        <taxon>Embryophyta</taxon>
        <taxon>Marchantiophyta</taxon>
        <taxon>Marchantiopsida</taxon>
        <taxon>Marchantiidae</taxon>
        <taxon>Marchantiales</taxon>
        <taxon>Marchantiaceae</taxon>
        <taxon>Marchantia</taxon>
    </lineage>
</organism>
<dbReference type="EMBL" id="KZ772734">
    <property type="protein sequence ID" value="PTQ36587.1"/>
    <property type="molecule type" value="Genomic_DNA"/>
</dbReference>
<gene>
    <name evidence="1" type="ORF">MARPO_0062s0013</name>
</gene>
<name>A0A2R6WRV5_MARPO</name>
<evidence type="ECO:0000313" key="1">
    <source>
        <dbReference type="EMBL" id="PTQ36587.1"/>
    </source>
</evidence>
<protein>
    <submittedName>
        <fullName evidence="1">Uncharacterized protein</fullName>
    </submittedName>
</protein>
<accession>A0A2R6WRV5</accession>